<reference evidence="2 3" key="1">
    <citation type="journal article" date="2023" name="G3 (Bethesda)">
        <title>A chromosome-length genome assembly and annotation of blackberry (Rubus argutus, cv. 'Hillquist').</title>
        <authorList>
            <person name="Bruna T."/>
            <person name="Aryal R."/>
            <person name="Dudchenko O."/>
            <person name="Sargent D.J."/>
            <person name="Mead D."/>
            <person name="Buti M."/>
            <person name="Cavallini A."/>
            <person name="Hytonen T."/>
            <person name="Andres J."/>
            <person name="Pham M."/>
            <person name="Weisz D."/>
            <person name="Mascagni F."/>
            <person name="Usai G."/>
            <person name="Natali L."/>
            <person name="Bassil N."/>
            <person name="Fernandez G.E."/>
            <person name="Lomsadze A."/>
            <person name="Armour M."/>
            <person name="Olukolu B."/>
            <person name="Poorten T."/>
            <person name="Britton C."/>
            <person name="Davik J."/>
            <person name="Ashrafi H."/>
            <person name="Aiden E.L."/>
            <person name="Borodovsky M."/>
            <person name="Worthington M."/>
        </authorList>
    </citation>
    <scope>NUCLEOTIDE SEQUENCE [LARGE SCALE GENOMIC DNA]</scope>
    <source>
        <strain evidence="2">PI 553951</strain>
    </source>
</reference>
<feature type="region of interest" description="Disordered" evidence="1">
    <location>
        <begin position="64"/>
        <end position="85"/>
    </location>
</feature>
<dbReference type="AlphaFoldDB" id="A0AAW1VK92"/>
<keyword evidence="3" id="KW-1185">Reference proteome</keyword>
<evidence type="ECO:0000313" key="3">
    <source>
        <dbReference type="Proteomes" id="UP001457282"/>
    </source>
</evidence>
<dbReference type="EMBL" id="JBEDUW010000190">
    <property type="protein sequence ID" value="KAK9904526.1"/>
    <property type="molecule type" value="Genomic_DNA"/>
</dbReference>
<gene>
    <name evidence="2" type="ORF">M0R45_000609</name>
</gene>
<evidence type="ECO:0000256" key="1">
    <source>
        <dbReference type="SAM" id="MobiDB-lite"/>
    </source>
</evidence>
<accession>A0AAW1VK92</accession>
<organism evidence="2 3">
    <name type="scientific">Rubus argutus</name>
    <name type="common">Southern blackberry</name>
    <dbReference type="NCBI Taxonomy" id="59490"/>
    <lineage>
        <taxon>Eukaryota</taxon>
        <taxon>Viridiplantae</taxon>
        <taxon>Streptophyta</taxon>
        <taxon>Embryophyta</taxon>
        <taxon>Tracheophyta</taxon>
        <taxon>Spermatophyta</taxon>
        <taxon>Magnoliopsida</taxon>
        <taxon>eudicotyledons</taxon>
        <taxon>Gunneridae</taxon>
        <taxon>Pentapetalae</taxon>
        <taxon>rosids</taxon>
        <taxon>fabids</taxon>
        <taxon>Rosales</taxon>
        <taxon>Rosaceae</taxon>
        <taxon>Rosoideae</taxon>
        <taxon>Rosoideae incertae sedis</taxon>
        <taxon>Rubus</taxon>
    </lineage>
</organism>
<protein>
    <submittedName>
        <fullName evidence="2">Uncharacterized protein</fullName>
    </submittedName>
</protein>
<dbReference type="Proteomes" id="UP001457282">
    <property type="component" value="Unassembled WGS sequence"/>
</dbReference>
<comment type="caution">
    <text evidence="2">The sequence shown here is derived from an EMBL/GenBank/DDBJ whole genome shotgun (WGS) entry which is preliminary data.</text>
</comment>
<name>A0AAW1VK92_RUBAR</name>
<proteinExistence type="predicted"/>
<evidence type="ECO:0000313" key="2">
    <source>
        <dbReference type="EMBL" id="KAK9904526.1"/>
    </source>
</evidence>
<sequence>MPLDLHNFLTEILEVPLLEGSPPSSHSTRHCSVSSNFNCFRAGIAPVNSEAVLVELVGTAEAPKHMHGCPRGNPHNPKQHDSPPP</sequence>